<dbReference type="InterPro" id="IPR004300">
    <property type="entry name" value="Glyco_hydro_57_N"/>
</dbReference>
<name>A0A450SQZ3_9GAMM</name>
<gene>
    <name evidence="5" type="ORF">BECKFW1821A_GA0114235_106117</name>
</gene>
<dbReference type="Pfam" id="PF03065">
    <property type="entry name" value="Glyco_hydro_57"/>
    <property type="match status" value="1"/>
</dbReference>
<sequence length="740" mass="82190">MTSIFTKFLQIQLPEVLACDASRTNPAFEISFLADGNIPYPQVILHTQNGQHIIKDHLIEESPEEKSPRKKSSPKKSPQKKSYPSVTGVRYVASVPAGLLRAGKVSVQVEGCRNADIGRAGGEDWIKEFRLIDLQLETAPDGKTGKSVARAVTRTAITPGTFDPEPKVYFGIHKHMHQPYYQAADPNFWDGEKEEIFGSRGGPYTDFVPAAVRQYIEGGLPHAGLSCSWSGSLVEQINRCEREGLCGGRFSSWTAQLRAMTSEKTALGNPRMDIAAFGFFHPLMALTPARNIVEHIRLHRDLIRETFGTEASTVMFPPETAFHVRMIPALNEAGVTAVMYDSIHRFRSCKDYPYNGINEGMLPPNLADQQNPAVADWMWLHNIWVGSQIAPSLLKPEYVAYEDPEGKVHKIIAVPAERYIGNEDARGGFGALQYPDVLGQVYDQMVATGTFDPRHPPFFLLHSDGDNHGGGAESYYRHNTGELVRWLRGDPRFELITTRDYLQLFPPNPDKAVHIEGGSWSGADNGDPQFMKWFSRYNEPYSPDLNSWAVLTALQNIVHSLEDADPGNSNLSRVSRLMLTAETSCYWYWTGQNVWDSQVTWATNAAYPMISADIDALLAAGKDITPPTIFPPWITPENPGGKKWGQGCLLDAPREATVHTFIHDITGLARVSLILRTDSGEKTLSMRDHGPYPSQTGPAVIANYYTAELPVGAGYARYYIEAEDTKGNVTRGSLEQIYLA</sequence>
<keyword evidence="5" id="KW-0378">Hydrolase</keyword>
<dbReference type="EMBL" id="CAADEW010000061">
    <property type="protein sequence ID" value="VFJ56477.1"/>
    <property type="molecule type" value="Genomic_DNA"/>
</dbReference>
<feature type="region of interest" description="Disordered" evidence="3">
    <location>
        <begin position="58"/>
        <end position="85"/>
    </location>
</feature>
<comment type="similarity">
    <text evidence="1">Belongs to the glycosyl hydrolase 57 family.</text>
</comment>
<organism evidence="5">
    <name type="scientific">Candidatus Kentrum sp. FW</name>
    <dbReference type="NCBI Taxonomy" id="2126338"/>
    <lineage>
        <taxon>Bacteria</taxon>
        <taxon>Pseudomonadati</taxon>
        <taxon>Pseudomonadota</taxon>
        <taxon>Gammaproteobacteria</taxon>
        <taxon>Candidatus Kentrum</taxon>
    </lineage>
</organism>
<feature type="domain" description="Glycoside hydrolase family 57 N-terminal" evidence="4">
    <location>
        <begin position="221"/>
        <end position="347"/>
    </location>
</feature>
<keyword evidence="2" id="KW-0119">Carbohydrate metabolism</keyword>
<dbReference type="Gene3D" id="3.20.110.20">
    <property type="match status" value="1"/>
</dbReference>
<proteinExistence type="inferred from homology"/>
<dbReference type="InterPro" id="IPR052046">
    <property type="entry name" value="GH57_Enzymes"/>
</dbReference>
<evidence type="ECO:0000259" key="4">
    <source>
        <dbReference type="Pfam" id="PF03065"/>
    </source>
</evidence>
<dbReference type="PANTHER" id="PTHR36306:SF1">
    <property type="entry name" value="ALPHA-AMYLASE-RELATED"/>
    <property type="match status" value="1"/>
</dbReference>
<accession>A0A450SQZ3</accession>
<evidence type="ECO:0000313" key="5">
    <source>
        <dbReference type="EMBL" id="VFJ56477.1"/>
    </source>
</evidence>
<evidence type="ECO:0000256" key="1">
    <source>
        <dbReference type="ARBA" id="ARBA00006821"/>
    </source>
</evidence>
<dbReference type="AlphaFoldDB" id="A0A450SQZ3"/>
<feature type="compositionally biased region" description="Basic residues" evidence="3">
    <location>
        <begin position="68"/>
        <end position="79"/>
    </location>
</feature>
<evidence type="ECO:0000256" key="3">
    <source>
        <dbReference type="SAM" id="MobiDB-lite"/>
    </source>
</evidence>
<protein>
    <submittedName>
        <fullName evidence="5">Glycosyl hydrolase family 57</fullName>
    </submittedName>
</protein>
<dbReference type="GO" id="GO:0016787">
    <property type="term" value="F:hydrolase activity"/>
    <property type="evidence" value="ECO:0007669"/>
    <property type="project" value="UniProtKB-KW"/>
</dbReference>
<evidence type="ECO:0000256" key="2">
    <source>
        <dbReference type="ARBA" id="ARBA00023277"/>
    </source>
</evidence>
<feature type="compositionally biased region" description="Basic and acidic residues" evidence="3">
    <location>
        <begin position="58"/>
        <end position="67"/>
    </location>
</feature>
<dbReference type="InterPro" id="IPR011330">
    <property type="entry name" value="Glyco_hydro/deAcase_b/a-brl"/>
</dbReference>
<dbReference type="SUPFAM" id="SSF88713">
    <property type="entry name" value="Glycoside hydrolase/deacetylase"/>
    <property type="match status" value="1"/>
</dbReference>
<dbReference type="PANTHER" id="PTHR36306">
    <property type="entry name" value="ALPHA-AMYLASE-RELATED-RELATED"/>
    <property type="match status" value="1"/>
</dbReference>
<reference evidence="5" key="1">
    <citation type="submission" date="2019-02" db="EMBL/GenBank/DDBJ databases">
        <authorList>
            <person name="Gruber-Vodicka R. H."/>
            <person name="Seah K. B. B."/>
        </authorList>
    </citation>
    <scope>NUCLEOTIDE SEQUENCE</scope>
    <source>
        <strain evidence="5">BECK_BZ15</strain>
    </source>
</reference>
<dbReference type="GO" id="GO:0005975">
    <property type="term" value="P:carbohydrate metabolic process"/>
    <property type="evidence" value="ECO:0007669"/>
    <property type="project" value="InterPro"/>
</dbReference>